<proteinExistence type="predicted"/>
<name>K0JX44_SACES</name>
<gene>
    <name evidence="6" type="ordered locus">BN6_32820</name>
</gene>
<dbReference type="RefSeq" id="WP_015100698.1">
    <property type="nucleotide sequence ID" value="NC_019673.1"/>
</dbReference>
<sequence>MPTVRRPAAQTREHVLAIAHDLFYWNGIRAVGVDRIAAEAAIAPTTLYRLFASKDDLVAAYLERADERHRSWFLRASADDGRGVRERILAVFDELVVQVQPERSRGCPFLMALAEFPDPALPAHRNAIATKAWVHGQFTRLAQELAETGGVADAEALGAELALVMEGVYATVQSMGVGGPARRSRALVELLLAG</sequence>
<evidence type="ECO:0000256" key="3">
    <source>
        <dbReference type="ARBA" id="ARBA00023163"/>
    </source>
</evidence>
<evidence type="ECO:0000259" key="5">
    <source>
        <dbReference type="PROSITE" id="PS50977"/>
    </source>
</evidence>
<evidence type="ECO:0000256" key="2">
    <source>
        <dbReference type="ARBA" id="ARBA00023125"/>
    </source>
</evidence>
<feature type="domain" description="HTH tetR-type" evidence="5">
    <location>
        <begin position="9"/>
        <end position="69"/>
    </location>
</feature>
<dbReference type="SUPFAM" id="SSF46689">
    <property type="entry name" value="Homeodomain-like"/>
    <property type="match status" value="1"/>
</dbReference>
<evidence type="ECO:0000256" key="1">
    <source>
        <dbReference type="ARBA" id="ARBA00023015"/>
    </source>
</evidence>
<dbReference type="InterPro" id="IPR009057">
    <property type="entry name" value="Homeodomain-like_sf"/>
</dbReference>
<dbReference type="InterPro" id="IPR001647">
    <property type="entry name" value="HTH_TetR"/>
</dbReference>
<dbReference type="Proteomes" id="UP000006281">
    <property type="component" value="Chromosome"/>
</dbReference>
<dbReference type="EMBL" id="HE804045">
    <property type="protein sequence ID" value="CCH30586.1"/>
    <property type="molecule type" value="Genomic_DNA"/>
</dbReference>
<dbReference type="InterPro" id="IPR036271">
    <property type="entry name" value="Tet_transcr_reg_TetR-rel_C_sf"/>
</dbReference>
<dbReference type="BioCyc" id="SESP1179773:BN6_RS15970-MONOMER"/>
<reference evidence="6 7" key="1">
    <citation type="journal article" date="2012" name="BMC Genomics">
        <title>Complete genome sequence of Saccharothrix espanaensis DSM 44229T and comparison to the other completely sequenced Pseudonocardiaceae.</title>
        <authorList>
            <person name="Strobel T."/>
            <person name="Al-Dilaimi A."/>
            <person name="Blom J."/>
            <person name="Gessner A."/>
            <person name="Kalinowski J."/>
            <person name="Luzhetska M."/>
            <person name="Puhler A."/>
            <person name="Szczepanowski R."/>
            <person name="Bechthold A."/>
            <person name="Ruckert C."/>
        </authorList>
    </citation>
    <scope>NUCLEOTIDE SEQUENCE [LARGE SCALE GENOMIC DNA]</scope>
    <source>
        <strain evidence="7">ATCC 51144 / DSM 44229 / JCM 9112 / NBRC 15066 / NRRL 15764</strain>
    </source>
</reference>
<dbReference type="KEGG" id="sesp:BN6_32820"/>
<organism evidence="6 7">
    <name type="scientific">Saccharothrix espanaensis (strain ATCC 51144 / DSM 44229 / JCM 9112 / NBRC 15066 / NRRL 15764)</name>
    <dbReference type="NCBI Taxonomy" id="1179773"/>
    <lineage>
        <taxon>Bacteria</taxon>
        <taxon>Bacillati</taxon>
        <taxon>Actinomycetota</taxon>
        <taxon>Actinomycetes</taxon>
        <taxon>Pseudonocardiales</taxon>
        <taxon>Pseudonocardiaceae</taxon>
        <taxon>Saccharothrix</taxon>
    </lineage>
</organism>
<dbReference type="SUPFAM" id="SSF48498">
    <property type="entry name" value="Tetracyclin repressor-like, C-terminal domain"/>
    <property type="match status" value="1"/>
</dbReference>
<dbReference type="AlphaFoldDB" id="K0JX44"/>
<evidence type="ECO:0000256" key="4">
    <source>
        <dbReference type="PROSITE-ProRule" id="PRU00335"/>
    </source>
</evidence>
<dbReference type="Pfam" id="PF00440">
    <property type="entry name" value="TetR_N"/>
    <property type="match status" value="1"/>
</dbReference>
<dbReference type="PRINTS" id="PR00455">
    <property type="entry name" value="HTHTETR"/>
</dbReference>
<dbReference type="GO" id="GO:0003677">
    <property type="term" value="F:DNA binding"/>
    <property type="evidence" value="ECO:0007669"/>
    <property type="project" value="UniProtKB-UniRule"/>
</dbReference>
<dbReference type="PROSITE" id="PS50977">
    <property type="entry name" value="HTH_TETR_2"/>
    <property type="match status" value="1"/>
</dbReference>
<evidence type="ECO:0000313" key="7">
    <source>
        <dbReference type="Proteomes" id="UP000006281"/>
    </source>
</evidence>
<keyword evidence="2 4" id="KW-0238">DNA-binding</keyword>
<dbReference type="PATRIC" id="fig|1179773.3.peg.3286"/>
<feature type="DNA-binding region" description="H-T-H motif" evidence="4">
    <location>
        <begin position="32"/>
        <end position="51"/>
    </location>
</feature>
<dbReference type="HOGENOM" id="CLU_069356_23_1_11"/>
<accession>K0JX44</accession>
<dbReference type="Gene3D" id="1.10.357.10">
    <property type="entry name" value="Tetracycline Repressor, domain 2"/>
    <property type="match status" value="1"/>
</dbReference>
<evidence type="ECO:0000313" key="6">
    <source>
        <dbReference type="EMBL" id="CCH30586.1"/>
    </source>
</evidence>
<keyword evidence="7" id="KW-1185">Reference proteome</keyword>
<dbReference type="PANTHER" id="PTHR47506:SF1">
    <property type="entry name" value="HTH-TYPE TRANSCRIPTIONAL REGULATOR YJDC"/>
    <property type="match status" value="1"/>
</dbReference>
<dbReference type="PANTHER" id="PTHR47506">
    <property type="entry name" value="TRANSCRIPTIONAL REGULATORY PROTEIN"/>
    <property type="match status" value="1"/>
</dbReference>
<protein>
    <submittedName>
        <fullName evidence="6">Transcriptional regulator, TetR family</fullName>
    </submittedName>
</protein>
<keyword evidence="1" id="KW-0805">Transcription regulation</keyword>
<dbReference type="OrthoDB" id="4214267at2"/>
<dbReference type="eggNOG" id="COG1309">
    <property type="taxonomic scope" value="Bacteria"/>
</dbReference>
<keyword evidence="3" id="KW-0804">Transcription</keyword>